<protein>
    <recommendedName>
        <fullName evidence="2">FAS1 domain-containing protein</fullName>
    </recommendedName>
</protein>
<dbReference type="InterPro" id="IPR036378">
    <property type="entry name" value="FAS1_dom_sf"/>
</dbReference>
<proteinExistence type="predicted"/>
<evidence type="ECO:0000259" key="2">
    <source>
        <dbReference type="PROSITE" id="PS50213"/>
    </source>
</evidence>
<keyword evidence="1" id="KW-0732">Signal</keyword>
<sequence>MRLSAIPLLAFLALGSLATATTDPLNYRNITGYVSSKSSNVTTVLDLIRSRSDLSTLAEKIDELEGFAEAFGTDPNWKFTFFAPNNDAFESYTGAYFDAFEAAPKGKWWLGNTILHHYVPNSELKSTSFNETMQRFQVRKPRQIRCAL</sequence>
<name>A0AAD6C4X6_9EURO</name>
<gene>
    <name evidence="3" type="ORF">N7458_006554</name>
</gene>
<dbReference type="EMBL" id="JAPVEA010000006">
    <property type="protein sequence ID" value="KAJ5450105.1"/>
    <property type="molecule type" value="Genomic_DNA"/>
</dbReference>
<dbReference type="Pfam" id="PF02469">
    <property type="entry name" value="Fasciclin"/>
    <property type="match status" value="1"/>
</dbReference>
<feature type="chain" id="PRO_5042162938" description="FAS1 domain-containing protein" evidence="1">
    <location>
        <begin position="21"/>
        <end position="148"/>
    </location>
</feature>
<evidence type="ECO:0000313" key="3">
    <source>
        <dbReference type="EMBL" id="KAJ5450105.1"/>
    </source>
</evidence>
<dbReference type="InterPro" id="IPR000782">
    <property type="entry name" value="FAS1_domain"/>
</dbReference>
<reference evidence="3" key="2">
    <citation type="journal article" date="2023" name="IMA Fungus">
        <title>Comparative genomic study of the Penicillium genus elucidates a diverse pangenome and 15 lateral gene transfer events.</title>
        <authorList>
            <person name="Petersen C."/>
            <person name="Sorensen T."/>
            <person name="Nielsen M.R."/>
            <person name="Sondergaard T.E."/>
            <person name="Sorensen J.L."/>
            <person name="Fitzpatrick D.A."/>
            <person name="Frisvad J.C."/>
            <person name="Nielsen K.L."/>
        </authorList>
    </citation>
    <scope>NUCLEOTIDE SEQUENCE</scope>
    <source>
        <strain evidence="3">IBT 16125</strain>
    </source>
</reference>
<reference evidence="3" key="1">
    <citation type="submission" date="2022-12" db="EMBL/GenBank/DDBJ databases">
        <authorList>
            <person name="Petersen C."/>
        </authorList>
    </citation>
    <scope>NUCLEOTIDE SEQUENCE</scope>
    <source>
        <strain evidence="3">IBT 16125</strain>
    </source>
</reference>
<dbReference type="SUPFAM" id="SSF82153">
    <property type="entry name" value="FAS1 domain"/>
    <property type="match status" value="1"/>
</dbReference>
<keyword evidence="4" id="KW-1185">Reference proteome</keyword>
<dbReference type="RefSeq" id="XP_056765640.1">
    <property type="nucleotide sequence ID" value="XM_056909936.1"/>
</dbReference>
<dbReference type="PROSITE" id="PS50213">
    <property type="entry name" value="FAS1"/>
    <property type="match status" value="1"/>
</dbReference>
<evidence type="ECO:0000256" key="1">
    <source>
        <dbReference type="SAM" id="SignalP"/>
    </source>
</evidence>
<feature type="signal peptide" evidence="1">
    <location>
        <begin position="1"/>
        <end position="20"/>
    </location>
</feature>
<dbReference type="Gene3D" id="2.30.180.10">
    <property type="entry name" value="FAS1 domain"/>
    <property type="match status" value="1"/>
</dbReference>
<organism evidence="3 4">
    <name type="scientific">Penicillium daleae</name>
    <dbReference type="NCBI Taxonomy" id="63821"/>
    <lineage>
        <taxon>Eukaryota</taxon>
        <taxon>Fungi</taxon>
        <taxon>Dikarya</taxon>
        <taxon>Ascomycota</taxon>
        <taxon>Pezizomycotina</taxon>
        <taxon>Eurotiomycetes</taxon>
        <taxon>Eurotiomycetidae</taxon>
        <taxon>Eurotiales</taxon>
        <taxon>Aspergillaceae</taxon>
        <taxon>Penicillium</taxon>
    </lineage>
</organism>
<feature type="domain" description="FAS1" evidence="2">
    <location>
        <begin position="41"/>
        <end position="148"/>
    </location>
</feature>
<dbReference type="GeneID" id="81600179"/>
<dbReference type="Proteomes" id="UP001213681">
    <property type="component" value="Unassembled WGS sequence"/>
</dbReference>
<evidence type="ECO:0000313" key="4">
    <source>
        <dbReference type="Proteomes" id="UP001213681"/>
    </source>
</evidence>
<comment type="caution">
    <text evidence="3">The sequence shown here is derived from an EMBL/GenBank/DDBJ whole genome shotgun (WGS) entry which is preliminary data.</text>
</comment>
<accession>A0AAD6C4X6</accession>
<dbReference type="AlphaFoldDB" id="A0AAD6C4X6"/>